<sequence length="1022" mass="112930">MNQQNMQPPLLGRVAPHRCLPVLQRLGNAASSSQAVPVATATTQRRLTSLHSPVASCSYQTARSTQCRSALLSRNTGIAGPNAGASNFSSRSLARFSNALSESVFPSQTSTPSPLHQRQQRGFAVVAAASGGGKRITQNEFTDKAWQAIIAAPEIAKQSSHQIVETEHLMKALLEQPNGMARRILAKAGSNPTDLLDKTDGYIRQQPRISGDSQQVLGRNLEGTITRAQDIQKDWKDEFTSVEHLVLGLQDDPRFGRDLFKKEGLDAKKLSEAVKQIRGSNRVTDQDPEGKYEALSKYARDLTAAARDGKLDPVIGRDDEIRRAIQILSRRTKNNPVLIGEPGVGKTAVAEGLAQRIVTGDVPSSLQDRLLMALDLGALIAGAKYRGEFEDRLKAVIKEVTDSNGKIILFIDEIHTVVGAGATSGAMDASNLLKPMLGRGELRCIGATTLDEYRKYIEKDPALERRFQQVYVDQPSVVATIAILRGLRERYELHHGVRISDSALVDAAVLADRYIADRFLPDKAIDLVDEAAAKLKMEITSKPLHLDEIDRKILQLEMERLSLAKAAKADKTAAMRLSGLDQQLTQLKAEQAELTKQWEKEQQEMQRLQSIKNEVRIERVNLEVQAAERDYDLNRAAELKYGTLLQLQKQLKEAEQALEQETAGTGSRMLREEVTETDIADIISQWTGIPVTKLVASERDKLLHLDEELHRRVIGQDEAVNAVADAIQRSRAGMGDPNRPIASFMFLGPTGVGKTELAKALAEYLFNTDQAMVRLDMSEYMEKHTVSRLVGAPPGYVGYEEGGQLTEAVRRRPYAVVLFDEVEKAHADVFNILLQILDDGRVTDSQGRTVSFKNTILIMTSNLGSQAILEGMAARDQERVRETVMAMVKASFRPEFVNRVDEFVVFEALKLNEIRQIVRLQAKRVEQRLAEKKIKLELDESAVDYLATKGFDPVYGARPVKRAVQRDLETGLAKALLRGDFGEEDTVIVEAPGGAQGDHLEFRAKDRATPPGPPALPLEILA</sequence>
<dbReference type="PANTHER" id="PTHR11638">
    <property type="entry name" value="ATP-DEPENDENT CLP PROTEASE"/>
    <property type="match status" value="1"/>
</dbReference>
<dbReference type="eggNOG" id="KOG1051">
    <property type="taxonomic scope" value="Eukaryota"/>
</dbReference>
<dbReference type="NCBIfam" id="TIGR03346">
    <property type="entry name" value="chaperone_ClpB"/>
    <property type="match status" value="1"/>
</dbReference>
<dbReference type="STRING" id="574566.I0YW05"/>
<dbReference type="InterPro" id="IPR003593">
    <property type="entry name" value="AAA+_ATPase"/>
</dbReference>
<dbReference type="SMART" id="SM00382">
    <property type="entry name" value="AAA"/>
    <property type="match status" value="2"/>
</dbReference>
<dbReference type="AlphaFoldDB" id="I0YW05"/>
<dbReference type="PANTHER" id="PTHR11638:SF18">
    <property type="entry name" value="HEAT SHOCK PROTEIN 104"/>
    <property type="match status" value="1"/>
</dbReference>
<dbReference type="GO" id="GO:0016887">
    <property type="term" value="F:ATP hydrolysis activity"/>
    <property type="evidence" value="ECO:0007669"/>
    <property type="project" value="InterPro"/>
</dbReference>
<evidence type="ECO:0000256" key="4">
    <source>
        <dbReference type="ARBA" id="ARBA00022840"/>
    </source>
</evidence>
<dbReference type="OrthoDB" id="47330at2759"/>
<dbReference type="InterPro" id="IPR036628">
    <property type="entry name" value="Clp_N_dom_sf"/>
</dbReference>
<dbReference type="FunFam" id="1.10.8.60:FF:000017">
    <property type="entry name" value="ATP-dependent chaperone ClpB"/>
    <property type="match status" value="1"/>
</dbReference>
<dbReference type="FunFam" id="3.40.50.300:FF:000025">
    <property type="entry name" value="ATP-dependent Clp protease subunit"/>
    <property type="match status" value="1"/>
</dbReference>
<keyword evidence="4 7" id="KW-0067">ATP-binding</keyword>
<dbReference type="Gene3D" id="1.10.1780.10">
    <property type="entry name" value="Clp, N-terminal domain"/>
    <property type="match status" value="1"/>
</dbReference>
<dbReference type="SUPFAM" id="SSF52540">
    <property type="entry name" value="P-loop containing nucleoside triphosphate hydrolases"/>
    <property type="match status" value="2"/>
</dbReference>
<dbReference type="InterPro" id="IPR027417">
    <property type="entry name" value="P-loop_NTPase"/>
</dbReference>
<evidence type="ECO:0000313" key="10">
    <source>
        <dbReference type="EMBL" id="EIE22574.1"/>
    </source>
</evidence>
<keyword evidence="5 7" id="KW-0143">Chaperone</keyword>
<evidence type="ECO:0000256" key="8">
    <source>
        <dbReference type="SAM" id="Coils"/>
    </source>
</evidence>
<dbReference type="GO" id="GO:0005524">
    <property type="term" value="F:ATP binding"/>
    <property type="evidence" value="ECO:0007669"/>
    <property type="project" value="UniProtKB-KW"/>
</dbReference>
<dbReference type="Pfam" id="PF07724">
    <property type="entry name" value="AAA_2"/>
    <property type="match status" value="1"/>
</dbReference>
<organism evidence="10 11">
    <name type="scientific">Coccomyxa subellipsoidea (strain C-169)</name>
    <name type="common">Green microalga</name>
    <dbReference type="NCBI Taxonomy" id="574566"/>
    <lineage>
        <taxon>Eukaryota</taxon>
        <taxon>Viridiplantae</taxon>
        <taxon>Chlorophyta</taxon>
        <taxon>core chlorophytes</taxon>
        <taxon>Trebouxiophyceae</taxon>
        <taxon>Trebouxiophyceae incertae sedis</taxon>
        <taxon>Coccomyxaceae</taxon>
        <taxon>Coccomyxa</taxon>
        <taxon>Coccomyxa subellipsoidea</taxon>
    </lineage>
</organism>
<dbReference type="RefSeq" id="XP_005647118.1">
    <property type="nucleotide sequence ID" value="XM_005647061.1"/>
</dbReference>
<feature type="domain" description="Clp R" evidence="9">
    <location>
        <begin position="136"/>
        <end position="280"/>
    </location>
</feature>
<dbReference type="SMART" id="SM01086">
    <property type="entry name" value="ClpB_D2-small"/>
    <property type="match status" value="1"/>
</dbReference>
<dbReference type="PRINTS" id="PR00300">
    <property type="entry name" value="CLPPROTEASEA"/>
</dbReference>
<evidence type="ECO:0000256" key="7">
    <source>
        <dbReference type="RuleBase" id="RU004432"/>
    </source>
</evidence>
<dbReference type="PROSITE" id="PS00870">
    <property type="entry name" value="CLPAB_1"/>
    <property type="match status" value="1"/>
</dbReference>
<dbReference type="PROSITE" id="PS00871">
    <property type="entry name" value="CLPAB_2"/>
    <property type="match status" value="1"/>
</dbReference>
<keyword evidence="3 7" id="KW-0547">Nucleotide-binding</keyword>
<protein>
    <submittedName>
        <fullName evidence="10">ClpB chaperone, Hsp100 family</fullName>
    </submittedName>
</protein>
<comment type="similarity">
    <text evidence="1 7">Belongs to the ClpA/ClpB family.</text>
</comment>
<dbReference type="GeneID" id="17040562"/>
<dbReference type="InterPro" id="IPR019489">
    <property type="entry name" value="Clp_ATPase_C"/>
</dbReference>
<dbReference type="Gene3D" id="1.10.8.60">
    <property type="match status" value="1"/>
</dbReference>
<reference evidence="10 11" key="1">
    <citation type="journal article" date="2012" name="Genome Biol.">
        <title>The genome of the polar eukaryotic microalga coccomyxa subellipsoidea reveals traits of cold adaptation.</title>
        <authorList>
            <person name="Blanc G."/>
            <person name="Agarkova I."/>
            <person name="Grimwood J."/>
            <person name="Kuo A."/>
            <person name="Brueggeman A."/>
            <person name="Dunigan D."/>
            <person name="Gurnon J."/>
            <person name="Ladunga I."/>
            <person name="Lindquist E."/>
            <person name="Lucas S."/>
            <person name="Pangilinan J."/>
            <person name="Proschold T."/>
            <person name="Salamov A."/>
            <person name="Schmutz J."/>
            <person name="Weeks D."/>
            <person name="Yamada T."/>
            <person name="Claverie J.M."/>
            <person name="Grigoriev I."/>
            <person name="Van Etten J."/>
            <person name="Lomsadze A."/>
            <person name="Borodovsky M."/>
        </authorList>
    </citation>
    <scope>NUCLEOTIDE SEQUENCE [LARGE SCALE GENOMIC DNA]</scope>
    <source>
        <strain evidence="10 11">C-169</strain>
    </source>
</reference>
<evidence type="ECO:0000256" key="2">
    <source>
        <dbReference type="ARBA" id="ARBA00022737"/>
    </source>
</evidence>
<dbReference type="InterPro" id="IPR017730">
    <property type="entry name" value="Chaperonin_ClpB"/>
</dbReference>
<dbReference type="InterPro" id="IPR003959">
    <property type="entry name" value="ATPase_AAA_core"/>
</dbReference>
<dbReference type="PROSITE" id="PS51903">
    <property type="entry name" value="CLP_R"/>
    <property type="match status" value="1"/>
</dbReference>
<evidence type="ECO:0000313" key="11">
    <source>
        <dbReference type="Proteomes" id="UP000007264"/>
    </source>
</evidence>
<dbReference type="SUPFAM" id="SSF81923">
    <property type="entry name" value="Double Clp-N motif"/>
    <property type="match status" value="1"/>
</dbReference>
<gene>
    <name evidence="10" type="ORF">COCSUDRAFT_53588</name>
</gene>
<evidence type="ECO:0000256" key="1">
    <source>
        <dbReference type="ARBA" id="ARBA00008675"/>
    </source>
</evidence>
<evidence type="ECO:0000256" key="5">
    <source>
        <dbReference type="ARBA" id="ARBA00023186"/>
    </source>
</evidence>
<dbReference type="KEGG" id="csl:COCSUDRAFT_53588"/>
<dbReference type="InterPro" id="IPR001270">
    <property type="entry name" value="ClpA/B"/>
</dbReference>
<comment type="caution">
    <text evidence="10">The sequence shown here is derived from an EMBL/GenBank/DDBJ whole genome shotgun (WGS) entry which is preliminary data.</text>
</comment>
<keyword evidence="11" id="KW-1185">Reference proteome</keyword>
<dbReference type="Pfam" id="PF00004">
    <property type="entry name" value="AAA"/>
    <property type="match status" value="1"/>
</dbReference>
<dbReference type="InterPro" id="IPR004176">
    <property type="entry name" value="Clp_R_N"/>
</dbReference>
<dbReference type="EMBL" id="AGSI01000009">
    <property type="protein sequence ID" value="EIE22574.1"/>
    <property type="molecule type" value="Genomic_DNA"/>
</dbReference>
<dbReference type="Pfam" id="PF17871">
    <property type="entry name" value="AAA_lid_9"/>
    <property type="match status" value="1"/>
</dbReference>
<dbReference type="InterPro" id="IPR018368">
    <property type="entry name" value="ClpA/B_CS1"/>
</dbReference>
<dbReference type="Pfam" id="PF02861">
    <property type="entry name" value="Clp_N"/>
    <property type="match status" value="1"/>
</dbReference>
<dbReference type="GO" id="GO:0034605">
    <property type="term" value="P:cellular response to heat"/>
    <property type="evidence" value="ECO:0007669"/>
    <property type="project" value="TreeGrafter"/>
</dbReference>
<dbReference type="InterPro" id="IPR050130">
    <property type="entry name" value="ClpA_ClpB"/>
</dbReference>
<dbReference type="GO" id="GO:0005737">
    <property type="term" value="C:cytoplasm"/>
    <property type="evidence" value="ECO:0007669"/>
    <property type="project" value="InterPro"/>
</dbReference>
<keyword evidence="2 6" id="KW-0677">Repeat</keyword>
<dbReference type="CDD" id="cd19499">
    <property type="entry name" value="RecA-like_ClpB_Hsp104-like"/>
    <property type="match status" value="1"/>
</dbReference>
<evidence type="ECO:0000256" key="3">
    <source>
        <dbReference type="ARBA" id="ARBA00022741"/>
    </source>
</evidence>
<dbReference type="GO" id="GO:0042026">
    <property type="term" value="P:protein refolding"/>
    <property type="evidence" value="ECO:0007669"/>
    <property type="project" value="InterPro"/>
</dbReference>
<dbReference type="Pfam" id="PF10431">
    <property type="entry name" value="ClpB_D2-small"/>
    <property type="match status" value="1"/>
</dbReference>
<dbReference type="Gene3D" id="3.40.50.300">
    <property type="entry name" value="P-loop containing nucleotide triphosphate hydrolases"/>
    <property type="match status" value="3"/>
</dbReference>
<feature type="coiled-coil region" evidence="8">
    <location>
        <begin position="577"/>
        <end position="664"/>
    </location>
</feature>
<evidence type="ECO:0000259" key="9">
    <source>
        <dbReference type="PROSITE" id="PS51903"/>
    </source>
</evidence>
<keyword evidence="8" id="KW-0175">Coiled coil</keyword>
<proteinExistence type="inferred from homology"/>
<dbReference type="InterPro" id="IPR041546">
    <property type="entry name" value="ClpA/ClpB_AAA_lid"/>
</dbReference>
<dbReference type="Proteomes" id="UP000007264">
    <property type="component" value="Unassembled WGS sequence"/>
</dbReference>
<dbReference type="InterPro" id="IPR028299">
    <property type="entry name" value="ClpA/B_CS2"/>
</dbReference>
<dbReference type="FunFam" id="3.40.50.300:FF:000010">
    <property type="entry name" value="Chaperone clpB 1, putative"/>
    <property type="match status" value="1"/>
</dbReference>
<name>I0YW05_COCSC</name>
<dbReference type="FunFam" id="3.40.50.300:FF:000120">
    <property type="entry name" value="ATP-dependent chaperone ClpB"/>
    <property type="match status" value="1"/>
</dbReference>
<evidence type="ECO:0000256" key="6">
    <source>
        <dbReference type="PROSITE-ProRule" id="PRU01251"/>
    </source>
</evidence>
<accession>I0YW05</accession>
<dbReference type="CDD" id="cd00009">
    <property type="entry name" value="AAA"/>
    <property type="match status" value="1"/>
</dbReference>